<keyword evidence="1" id="KW-1133">Transmembrane helix</keyword>
<evidence type="ECO:0000256" key="1">
    <source>
        <dbReference type="SAM" id="Phobius"/>
    </source>
</evidence>
<protein>
    <submittedName>
        <fullName evidence="2">Uncharacterized protein m732L</fullName>
    </submittedName>
</protein>
<reference evidence="2 3" key="1">
    <citation type="journal article" date="2007" name="Virology">
        <title>Sequence and annotation of the 314-kb MT325 and the 321-kb FR483 viruses that infect Chlorella Pbi.</title>
        <authorList>
            <person name="Fitzgerald L.A."/>
            <person name="Graves M.V."/>
            <person name="Li X."/>
            <person name="Feldblyum T."/>
            <person name="Hartigan J."/>
            <person name="Van Etten J.L."/>
        </authorList>
    </citation>
    <scope>NUCLEOTIDE SEQUENCE [LARGE SCALE GENOMIC DNA]</scope>
    <source>
        <strain evidence="2 3">MT325</strain>
    </source>
</reference>
<evidence type="ECO:0000313" key="2">
    <source>
        <dbReference type="EMBL" id="ABT14286.1"/>
    </source>
</evidence>
<evidence type="ECO:0000313" key="3">
    <source>
        <dbReference type="Proteomes" id="UP000246715"/>
    </source>
</evidence>
<feature type="transmembrane region" description="Helical" evidence="1">
    <location>
        <begin position="21"/>
        <end position="42"/>
    </location>
</feature>
<dbReference type="EMBL" id="DQ491001">
    <property type="protein sequence ID" value="ABT14286.1"/>
    <property type="molecule type" value="Genomic_DNA"/>
</dbReference>
<proteinExistence type="predicted"/>
<sequence length="65" mass="7596">MANFSVSLMTEKMSEYFPEPIFLRVNINIFSLTTFYLCYFLTTLVTQIKIINLINVICVDSSTRF</sequence>
<name>A7IVB2_PBCVM</name>
<keyword evidence="1" id="KW-0812">Transmembrane</keyword>
<accession>A7IVB2</accession>
<dbReference type="Proteomes" id="UP000246715">
    <property type="component" value="Segment"/>
</dbReference>
<keyword evidence="1" id="KW-0472">Membrane</keyword>
<organism evidence="2 3">
    <name type="scientific">Paramecium bursaria Chlorella virus MT325</name>
    <name type="common">PBCV-MT325</name>
    <dbReference type="NCBI Taxonomy" id="346932"/>
    <lineage>
        <taxon>Viruses</taxon>
        <taxon>Varidnaviria</taxon>
        <taxon>Bamfordvirae</taxon>
        <taxon>Nucleocytoviricota</taxon>
        <taxon>Megaviricetes</taxon>
        <taxon>Algavirales</taxon>
        <taxon>Phycodnaviridae</taxon>
        <taxon>Chlorovirus</taxon>
        <taxon>Chlorovirus conductrix</taxon>
        <taxon>Paramecium bursaria Chlorella virus A1</taxon>
    </lineage>
</organism>
<gene>
    <name evidence="2" type="primary">m732L</name>
    <name evidence="2" type="ORF">MT325_m732L</name>
</gene>
<organismHost>
    <name type="scientific">Paramecium bursaria</name>
    <dbReference type="NCBI Taxonomy" id="74790"/>
</organismHost>